<evidence type="ECO:0000313" key="3">
    <source>
        <dbReference type="Proteomes" id="UP000299102"/>
    </source>
</evidence>
<evidence type="ECO:0000313" key="2">
    <source>
        <dbReference type="EMBL" id="GBP43883.1"/>
    </source>
</evidence>
<feature type="compositionally biased region" description="Polar residues" evidence="1">
    <location>
        <begin position="11"/>
        <end position="27"/>
    </location>
</feature>
<keyword evidence="3" id="KW-1185">Reference proteome</keyword>
<reference evidence="2 3" key="1">
    <citation type="journal article" date="2019" name="Commun. Biol.">
        <title>The bagworm genome reveals a unique fibroin gene that provides high tensile strength.</title>
        <authorList>
            <person name="Kono N."/>
            <person name="Nakamura H."/>
            <person name="Ohtoshi R."/>
            <person name="Tomita M."/>
            <person name="Numata K."/>
            <person name="Arakawa K."/>
        </authorList>
    </citation>
    <scope>NUCLEOTIDE SEQUENCE [LARGE SCALE GENOMIC DNA]</scope>
</reference>
<dbReference type="Proteomes" id="UP000299102">
    <property type="component" value="Unassembled WGS sequence"/>
</dbReference>
<protein>
    <submittedName>
        <fullName evidence="2">Uncharacterized protein</fullName>
    </submittedName>
</protein>
<comment type="caution">
    <text evidence="2">The sequence shown here is derived from an EMBL/GenBank/DDBJ whole genome shotgun (WGS) entry which is preliminary data.</text>
</comment>
<feature type="region of interest" description="Disordered" evidence="1">
    <location>
        <begin position="150"/>
        <end position="178"/>
    </location>
</feature>
<organism evidence="2 3">
    <name type="scientific">Eumeta variegata</name>
    <name type="common">Bagworm moth</name>
    <name type="synonym">Eumeta japonica</name>
    <dbReference type="NCBI Taxonomy" id="151549"/>
    <lineage>
        <taxon>Eukaryota</taxon>
        <taxon>Metazoa</taxon>
        <taxon>Ecdysozoa</taxon>
        <taxon>Arthropoda</taxon>
        <taxon>Hexapoda</taxon>
        <taxon>Insecta</taxon>
        <taxon>Pterygota</taxon>
        <taxon>Neoptera</taxon>
        <taxon>Endopterygota</taxon>
        <taxon>Lepidoptera</taxon>
        <taxon>Glossata</taxon>
        <taxon>Ditrysia</taxon>
        <taxon>Tineoidea</taxon>
        <taxon>Psychidae</taxon>
        <taxon>Oiketicinae</taxon>
        <taxon>Eumeta</taxon>
    </lineage>
</organism>
<feature type="region of interest" description="Disordered" evidence="1">
    <location>
        <begin position="1"/>
        <end position="27"/>
    </location>
</feature>
<accession>A0A4C1VYK8</accession>
<proteinExistence type="predicted"/>
<dbReference type="EMBL" id="BGZK01000444">
    <property type="protein sequence ID" value="GBP43883.1"/>
    <property type="molecule type" value="Genomic_DNA"/>
</dbReference>
<name>A0A4C1VYK8_EUMVA</name>
<evidence type="ECO:0000256" key="1">
    <source>
        <dbReference type="SAM" id="MobiDB-lite"/>
    </source>
</evidence>
<dbReference type="AlphaFoldDB" id="A0A4C1VYK8"/>
<gene>
    <name evidence="2" type="ORF">EVAR_41739_1</name>
</gene>
<sequence length="178" mass="19669">MARAGRLLAPQRQSGVATSPSQTTTGASQCRIPKSAFAHSILVTYIYQPALPTAEIPSHRIRVHENIGGKYNSEVSNTDRSDEEFNHIFAAFVKLSRLFYSAICCCLKIIEDRLHAARVVVAEMALHEAPLKKRILKDFAPEGARDNLLGAASLSKPENKMDLRKTLQRPPARPRPPA</sequence>